<dbReference type="Gene3D" id="1.10.1740.10">
    <property type="match status" value="1"/>
</dbReference>
<dbReference type="SUPFAM" id="SSF88946">
    <property type="entry name" value="Sigma2 domain of RNA polymerase sigma factors"/>
    <property type="match status" value="1"/>
</dbReference>
<organism evidence="10 11">
    <name type="scientific">Tautonia plasticadhaerens</name>
    <dbReference type="NCBI Taxonomy" id="2527974"/>
    <lineage>
        <taxon>Bacteria</taxon>
        <taxon>Pseudomonadati</taxon>
        <taxon>Planctomycetota</taxon>
        <taxon>Planctomycetia</taxon>
        <taxon>Isosphaerales</taxon>
        <taxon>Isosphaeraceae</taxon>
        <taxon>Tautonia</taxon>
    </lineage>
</organism>
<keyword evidence="3" id="KW-0731">Sigma factor</keyword>
<dbReference type="SUPFAM" id="SSF88659">
    <property type="entry name" value="Sigma3 and sigma4 domains of RNA polymerase sigma factors"/>
    <property type="match status" value="1"/>
</dbReference>
<dbReference type="InterPro" id="IPR013324">
    <property type="entry name" value="RNA_pol_sigma_r3/r4-like"/>
</dbReference>
<dbReference type="InterPro" id="IPR014284">
    <property type="entry name" value="RNA_pol_sigma-70_dom"/>
</dbReference>
<accession>A0A518GVQ2</accession>
<gene>
    <name evidence="10" type="primary">sigE_3</name>
    <name evidence="10" type="ORF">ElP_05080</name>
</gene>
<dbReference type="GO" id="GO:0003677">
    <property type="term" value="F:DNA binding"/>
    <property type="evidence" value="ECO:0007669"/>
    <property type="project" value="UniProtKB-KW"/>
</dbReference>
<dbReference type="GO" id="GO:0016987">
    <property type="term" value="F:sigma factor activity"/>
    <property type="evidence" value="ECO:0007669"/>
    <property type="project" value="UniProtKB-KW"/>
</dbReference>
<evidence type="ECO:0000259" key="8">
    <source>
        <dbReference type="Pfam" id="PF04542"/>
    </source>
</evidence>
<feature type="domain" description="RNA polymerase sigma factor 70 region 4 type 2" evidence="9">
    <location>
        <begin position="144"/>
        <end position="195"/>
    </location>
</feature>
<evidence type="ECO:0000256" key="1">
    <source>
        <dbReference type="ARBA" id="ARBA00010641"/>
    </source>
</evidence>
<evidence type="ECO:0000256" key="4">
    <source>
        <dbReference type="ARBA" id="ARBA00023125"/>
    </source>
</evidence>
<name>A0A518GVQ2_9BACT</name>
<feature type="region of interest" description="Disordered" evidence="7">
    <location>
        <begin position="300"/>
        <end position="327"/>
    </location>
</feature>
<keyword evidence="6" id="KW-0175">Coiled coil</keyword>
<reference evidence="10 11" key="1">
    <citation type="submission" date="2019-02" db="EMBL/GenBank/DDBJ databases">
        <title>Deep-cultivation of Planctomycetes and their phenomic and genomic characterization uncovers novel biology.</title>
        <authorList>
            <person name="Wiegand S."/>
            <person name="Jogler M."/>
            <person name="Boedeker C."/>
            <person name="Pinto D."/>
            <person name="Vollmers J."/>
            <person name="Rivas-Marin E."/>
            <person name="Kohn T."/>
            <person name="Peeters S.H."/>
            <person name="Heuer A."/>
            <person name="Rast P."/>
            <person name="Oberbeckmann S."/>
            <person name="Bunk B."/>
            <person name="Jeske O."/>
            <person name="Meyerdierks A."/>
            <person name="Storesund J.E."/>
            <person name="Kallscheuer N."/>
            <person name="Luecker S."/>
            <person name="Lage O.M."/>
            <person name="Pohl T."/>
            <person name="Merkel B.J."/>
            <person name="Hornburger P."/>
            <person name="Mueller R.-W."/>
            <person name="Bruemmer F."/>
            <person name="Labrenz M."/>
            <person name="Spormann A.M."/>
            <person name="Op den Camp H."/>
            <person name="Overmann J."/>
            <person name="Amann R."/>
            <person name="Jetten M.S.M."/>
            <person name="Mascher T."/>
            <person name="Medema M.H."/>
            <person name="Devos D.P."/>
            <person name="Kaster A.-K."/>
            <person name="Ovreas L."/>
            <person name="Rohde M."/>
            <person name="Galperin M.Y."/>
            <person name="Jogler C."/>
        </authorList>
    </citation>
    <scope>NUCLEOTIDE SEQUENCE [LARGE SCALE GENOMIC DNA]</scope>
    <source>
        <strain evidence="10 11">ElP</strain>
    </source>
</reference>
<dbReference type="AlphaFoldDB" id="A0A518GVQ2"/>
<dbReference type="KEGG" id="tpla:ElP_05080"/>
<dbReference type="PANTHER" id="PTHR43133">
    <property type="entry name" value="RNA POLYMERASE ECF-TYPE SIGMA FACTO"/>
    <property type="match status" value="1"/>
</dbReference>
<evidence type="ECO:0000256" key="2">
    <source>
        <dbReference type="ARBA" id="ARBA00023015"/>
    </source>
</evidence>
<dbReference type="EMBL" id="CP036426">
    <property type="protein sequence ID" value="QDV32673.1"/>
    <property type="molecule type" value="Genomic_DNA"/>
</dbReference>
<dbReference type="InterPro" id="IPR013325">
    <property type="entry name" value="RNA_pol_sigma_r2"/>
</dbReference>
<dbReference type="RefSeq" id="WP_145266931.1">
    <property type="nucleotide sequence ID" value="NZ_CP036426.1"/>
</dbReference>
<dbReference type="InterPro" id="IPR036388">
    <property type="entry name" value="WH-like_DNA-bd_sf"/>
</dbReference>
<evidence type="ECO:0000256" key="3">
    <source>
        <dbReference type="ARBA" id="ARBA00023082"/>
    </source>
</evidence>
<comment type="similarity">
    <text evidence="1">Belongs to the sigma-70 factor family. ECF subfamily.</text>
</comment>
<sequence length="621" mass="65971">MSGSGNGAIAGPLRMLFESGTAAGASDAELLDRFVQRGPGAEGAFSALLDRHGSMVLAVCRRFSGDSSSADDAFQATWLELVRRSGSIRLRGSLAPWLFAVSRRIALRARCRADRLRLAGVPAPEPVALASPDDLAERADLIRTLLDEIARLPECYRAPLVLCHLESRTHDQAAGDLGWPVGTVRTRLSRGRRLLRDRLERRGVGLSIAAALDGLRREAMAAVPHALEATTSRLASLATAGAIAAGAIPPTVLSLQHGVSLMLPLSIGMTAIAGTLVLGIAWGIPGESEVDPRVEARIATTPLTQQSTADRPDEPLEYPNLELSPLDDPETKRLTLLHANQEDQLEQLRQQVSQLTEQISALREQLTGNPMGLPKPVASAGSTAPLTEVLGATAQDLPQESAGVEKPVATDIEKPAVQGEDALAENAVEPTRADIAGLLEPTIEEVERLFVEKASEAVEIESTIDAWERLKGVDSGEGTPTEIGRLLNQTRKKLEARLAEFAGDPDKAASELERLRSELKDLLALDVALVGPEGESAQMLATQCVAQFSAQFPDDPVIQMGMLVNRPGQQRVYPFALRIQSLFARLGVEVGPPINYGAGGLRFGMGGGMSGGMGGMGGGFQ</sequence>
<dbReference type="InterPro" id="IPR039425">
    <property type="entry name" value="RNA_pol_sigma-70-like"/>
</dbReference>
<dbReference type="GO" id="GO:0006352">
    <property type="term" value="P:DNA-templated transcription initiation"/>
    <property type="evidence" value="ECO:0007669"/>
    <property type="project" value="InterPro"/>
</dbReference>
<dbReference type="Pfam" id="PF08281">
    <property type="entry name" value="Sigma70_r4_2"/>
    <property type="match status" value="1"/>
</dbReference>
<keyword evidence="11" id="KW-1185">Reference proteome</keyword>
<keyword evidence="5" id="KW-0804">Transcription</keyword>
<dbReference type="Pfam" id="PF04542">
    <property type="entry name" value="Sigma70_r2"/>
    <property type="match status" value="1"/>
</dbReference>
<dbReference type="PANTHER" id="PTHR43133:SF8">
    <property type="entry name" value="RNA POLYMERASE SIGMA FACTOR HI_1459-RELATED"/>
    <property type="match status" value="1"/>
</dbReference>
<keyword evidence="4" id="KW-0238">DNA-binding</keyword>
<evidence type="ECO:0000313" key="10">
    <source>
        <dbReference type="EMBL" id="QDV32673.1"/>
    </source>
</evidence>
<dbReference type="InterPro" id="IPR013249">
    <property type="entry name" value="RNA_pol_sigma70_r4_t2"/>
</dbReference>
<evidence type="ECO:0000256" key="6">
    <source>
        <dbReference type="SAM" id="Coils"/>
    </source>
</evidence>
<dbReference type="Proteomes" id="UP000317835">
    <property type="component" value="Chromosome"/>
</dbReference>
<protein>
    <submittedName>
        <fullName evidence="10">ECF RNA polymerase sigma factor SigE</fullName>
    </submittedName>
</protein>
<evidence type="ECO:0000256" key="5">
    <source>
        <dbReference type="ARBA" id="ARBA00023163"/>
    </source>
</evidence>
<evidence type="ECO:0000256" key="7">
    <source>
        <dbReference type="SAM" id="MobiDB-lite"/>
    </source>
</evidence>
<keyword evidence="2" id="KW-0805">Transcription regulation</keyword>
<dbReference type="NCBIfam" id="TIGR02937">
    <property type="entry name" value="sigma70-ECF"/>
    <property type="match status" value="1"/>
</dbReference>
<feature type="domain" description="RNA polymerase sigma-70 region 2" evidence="8">
    <location>
        <begin position="48"/>
        <end position="115"/>
    </location>
</feature>
<evidence type="ECO:0000313" key="11">
    <source>
        <dbReference type="Proteomes" id="UP000317835"/>
    </source>
</evidence>
<evidence type="ECO:0000259" key="9">
    <source>
        <dbReference type="Pfam" id="PF08281"/>
    </source>
</evidence>
<feature type="coiled-coil region" evidence="6">
    <location>
        <begin position="331"/>
        <end position="365"/>
    </location>
</feature>
<proteinExistence type="inferred from homology"/>
<dbReference type="Gene3D" id="1.10.10.10">
    <property type="entry name" value="Winged helix-like DNA-binding domain superfamily/Winged helix DNA-binding domain"/>
    <property type="match status" value="1"/>
</dbReference>
<dbReference type="InterPro" id="IPR007627">
    <property type="entry name" value="RNA_pol_sigma70_r2"/>
</dbReference>